<evidence type="ECO:0000313" key="2">
    <source>
        <dbReference type="Proteomes" id="UP000077315"/>
    </source>
</evidence>
<sequence>MLVFFVAIKHINHIGMTVRRYNKYCLISILDMLNQKLVMLLSYYQVDYFEFNKRACFPQQYLDPRKFFSQERQQGEREGRGSCIYSSLYNLLYGKRKYKVDVGLWRYLDLVKSICFKSK</sequence>
<dbReference type="GeneID" id="28997959"/>
<dbReference type="InParanoid" id="A0A162NCF6"/>
<dbReference type="EMBL" id="KV440996">
    <property type="protein sequence ID" value="OAD68044.1"/>
    <property type="molecule type" value="Genomic_DNA"/>
</dbReference>
<proteinExistence type="predicted"/>
<dbReference type="AlphaFoldDB" id="A0A162NCF6"/>
<evidence type="ECO:0000313" key="1">
    <source>
        <dbReference type="EMBL" id="OAD68044.1"/>
    </source>
</evidence>
<gene>
    <name evidence="1" type="ORF">PHYBLDRAFT_173540</name>
</gene>
<accession>A0A162NCF6</accession>
<dbReference type="Proteomes" id="UP000077315">
    <property type="component" value="Unassembled WGS sequence"/>
</dbReference>
<organism evidence="1 2">
    <name type="scientific">Phycomyces blakesleeanus (strain ATCC 8743b / DSM 1359 / FGSC 10004 / NBRC 33097 / NRRL 1555)</name>
    <dbReference type="NCBI Taxonomy" id="763407"/>
    <lineage>
        <taxon>Eukaryota</taxon>
        <taxon>Fungi</taxon>
        <taxon>Fungi incertae sedis</taxon>
        <taxon>Mucoromycota</taxon>
        <taxon>Mucoromycotina</taxon>
        <taxon>Mucoromycetes</taxon>
        <taxon>Mucorales</taxon>
        <taxon>Phycomycetaceae</taxon>
        <taxon>Phycomyces</taxon>
    </lineage>
</organism>
<dbReference type="RefSeq" id="XP_018286084.1">
    <property type="nucleotide sequence ID" value="XM_018437053.1"/>
</dbReference>
<name>A0A162NCF6_PHYB8</name>
<keyword evidence="2" id="KW-1185">Reference proteome</keyword>
<protein>
    <submittedName>
        <fullName evidence="1">Uncharacterized protein</fullName>
    </submittedName>
</protein>
<dbReference type="VEuPathDB" id="FungiDB:PHYBLDRAFT_173540"/>
<reference evidence="2" key="1">
    <citation type="submission" date="2015-06" db="EMBL/GenBank/DDBJ databases">
        <title>Expansion of signal transduction pathways in fungi by whole-genome duplication.</title>
        <authorList>
            <consortium name="DOE Joint Genome Institute"/>
            <person name="Corrochano L.M."/>
            <person name="Kuo A."/>
            <person name="Marcet-Houben M."/>
            <person name="Polaino S."/>
            <person name="Salamov A."/>
            <person name="Villalobos J.M."/>
            <person name="Alvarez M.I."/>
            <person name="Avalos J."/>
            <person name="Benito E.P."/>
            <person name="Benoit I."/>
            <person name="Burger G."/>
            <person name="Camino L.P."/>
            <person name="Canovas D."/>
            <person name="Cerda-Olmedo E."/>
            <person name="Cheng J.-F."/>
            <person name="Dominguez A."/>
            <person name="Elias M."/>
            <person name="Eslava A.P."/>
            <person name="Glaser F."/>
            <person name="Grimwood J."/>
            <person name="Gutierrez G."/>
            <person name="Heitman J."/>
            <person name="Henrissat B."/>
            <person name="Iturriaga E.A."/>
            <person name="Lang B.F."/>
            <person name="Lavin J.L."/>
            <person name="Lee S."/>
            <person name="Li W."/>
            <person name="Lindquist E."/>
            <person name="Lopez-Garcia S."/>
            <person name="Luque E.M."/>
            <person name="Marcos A.T."/>
            <person name="Martin J."/>
            <person name="McCluskey K."/>
            <person name="Medina H.R."/>
            <person name="Miralles-Duran A."/>
            <person name="Miyazaki A."/>
            <person name="Munoz-Torres E."/>
            <person name="Oguiza J.A."/>
            <person name="Ohm R."/>
            <person name="Olmedo M."/>
            <person name="Orejas M."/>
            <person name="Ortiz-Castellanos L."/>
            <person name="Pisabarro A.G."/>
            <person name="Rodriguez-Romero J."/>
            <person name="Ruiz-Herrera J."/>
            <person name="Ruiz-Vazquez R."/>
            <person name="Sanz C."/>
            <person name="Schackwitz W."/>
            <person name="Schmutz J."/>
            <person name="Shahriari M."/>
            <person name="Shelest E."/>
            <person name="Silva-Franco F."/>
            <person name="Soanes D."/>
            <person name="Syed K."/>
            <person name="Tagua V.G."/>
            <person name="Talbot N.J."/>
            <person name="Thon M."/>
            <person name="De vries R.P."/>
            <person name="Wiebenga A."/>
            <person name="Yadav J.S."/>
            <person name="Braun E.L."/>
            <person name="Baker S."/>
            <person name="Garre V."/>
            <person name="Horwitz B."/>
            <person name="Torres-Martinez S."/>
            <person name="Idnurm A."/>
            <person name="Herrera-Estrella A."/>
            <person name="Gabaldon T."/>
            <person name="Grigoriev I.V."/>
        </authorList>
    </citation>
    <scope>NUCLEOTIDE SEQUENCE [LARGE SCALE GENOMIC DNA]</scope>
    <source>
        <strain evidence="2">NRRL 1555(-)</strain>
    </source>
</reference>